<accession>A0A4U1BX05</accession>
<proteinExistence type="predicted"/>
<comment type="caution">
    <text evidence="2">The sequence shown here is derived from an EMBL/GenBank/DDBJ whole genome shotgun (WGS) entry which is preliminary data.</text>
</comment>
<name>A0A4U1BX05_9SPHI</name>
<gene>
    <name evidence="2" type="ORF">FA046_09105</name>
</gene>
<evidence type="ECO:0000313" key="3">
    <source>
        <dbReference type="Proteomes" id="UP000308181"/>
    </source>
</evidence>
<sequence>MCRTYNMIGSLSTLKSHLEENHIHDFKSLKEVINFQNSYSTFRQQLITNHETLIEQEKDTLNTDLQQLDITIAAQKQQTELILLSEIDALKQLLNFVTDDGSSNLFQKLRKNFIQWNYKRQLIYKERNFDIEVTKSIRHHVKIQQVKRKRYQFITSQFNIAVKESAQTALWEIERKKSVIDHSNSYIYGALGEQKVVKTLESLSDEHFLINDFSISFSNAIYNRQEDDYIKSIQIDHLLVAPSGIFLIETKNWSEKSLKNLSLRSPVSQIKRSNFALYILLKNEISNFHLRLTDHHWGDRKITVKNLIVFTNTKPKEEFQYVKVLTLNELLSYINYFKPIFSTIETQRIAELLIEMNNQKTI</sequence>
<protein>
    <submittedName>
        <fullName evidence="2">NERD domain-containing protein</fullName>
    </submittedName>
</protein>
<dbReference type="Proteomes" id="UP000308181">
    <property type="component" value="Unassembled WGS sequence"/>
</dbReference>
<evidence type="ECO:0000259" key="1">
    <source>
        <dbReference type="PROSITE" id="PS50965"/>
    </source>
</evidence>
<evidence type="ECO:0000313" key="2">
    <source>
        <dbReference type="EMBL" id="TKB97522.1"/>
    </source>
</evidence>
<dbReference type="EMBL" id="SWBP01000003">
    <property type="protein sequence ID" value="TKB97522.1"/>
    <property type="molecule type" value="Genomic_DNA"/>
</dbReference>
<dbReference type="PROSITE" id="PS50965">
    <property type="entry name" value="NERD"/>
    <property type="match status" value="1"/>
</dbReference>
<dbReference type="OrthoDB" id="9813328at2"/>
<feature type="domain" description="NERD" evidence="1">
    <location>
        <begin position="188"/>
        <end position="300"/>
    </location>
</feature>
<organism evidence="2 3">
    <name type="scientific">Pedobacter cryophilus</name>
    <dbReference type="NCBI Taxonomy" id="2571271"/>
    <lineage>
        <taxon>Bacteria</taxon>
        <taxon>Pseudomonadati</taxon>
        <taxon>Bacteroidota</taxon>
        <taxon>Sphingobacteriia</taxon>
        <taxon>Sphingobacteriales</taxon>
        <taxon>Sphingobacteriaceae</taxon>
        <taxon>Pedobacter</taxon>
    </lineage>
</organism>
<keyword evidence="3" id="KW-1185">Reference proteome</keyword>
<dbReference type="InterPro" id="IPR011528">
    <property type="entry name" value="NERD"/>
</dbReference>
<dbReference type="Pfam" id="PF08378">
    <property type="entry name" value="NERD"/>
    <property type="match status" value="1"/>
</dbReference>
<reference evidence="2 3" key="1">
    <citation type="submission" date="2019-04" db="EMBL/GenBank/DDBJ databases">
        <title>Pedobacter sp. AR-3-17 sp. nov., isolated from Arctic soil.</title>
        <authorList>
            <person name="Dahal R.H."/>
            <person name="Kim D.-U."/>
        </authorList>
    </citation>
    <scope>NUCLEOTIDE SEQUENCE [LARGE SCALE GENOMIC DNA]</scope>
    <source>
        <strain evidence="2 3">AR-3-17</strain>
    </source>
</reference>
<dbReference type="AlphaFoldDB" id="A0A4U1BX05"/>